<dbReference type="AlphaFoldDB" id="A0A975BAQ9"/>
<evidence type="ECO:0000313" key="2">
    <source>
        <dbReference type="EMBL" id="QTA81789.1"/>
    </source>
</evidence>
<dbReference type="GO" id="GO:0003676">
    <property type="term" value="F:nucleic acid binding"/>
    <property type="evidence" value="ECO:0007669"/>
    <property type="project" value="InterPro"/>
</dbReference>
<gene>
    <name evidence="2" type="ORF">dnl_41380</name>
</gene>
<keyword evidence="3" id="KW-1185">Reference proteome</keyword>
<dbReference type="EMBL" id="CP061799">
    <property type="protein sequence ID" value="QTA81789.1"/>
    <property type="molecule type" value="Genomic_DNA"/>
</dbReference>
<feature type="domain" description="Exonuclease" evidence="1">
    <location>
        <begin position="5"/>
        <end position="167"/>
    </location>
</feature>
<dbReference type="Pfam" id="PF00929">
    <property type="entry name" value="RNase_T"/>
    <property type="match status" value="1"/>
</dbReference>
<keyword evidence="2" id="KW-0378">Hydrolase</keyword>
<name>A0A975BAQ9_9BACT</name>
<evidence type="ECO:0000259" key="1">
    <source>
        <dbReference type="SMART" id="SM00479"/>
    </source>
</evidence>
<dbReference type="RefSeq" id="WP_207687784.1">
    <property type="nucleotide sequence ID" value="NZ_CP061799.1"/>
</dbReference>
<dbReference type="PANTHER" id="PTHR30231">
    <property type="entry name" value="DNA POLYMERASE III SUBUNIT EPSILON"/>
    <property type="match status" value="1"/>
</dbReference>
<reference evidence="2" key="1">
    <citation type="journal article" date="2021" name="Microb. Physiol.">
        <title>Proteogenomic Insights into the Physiology of Marine, Sulfate-Reducing, Filamentous Desulfonema limicola and Desulfonema magnum.</title>
        <authorList>
            <person name="Schnaars V."/>
            <person name="Wohlbrand L."/>
            <person name="Scheve S."/>
            <person name="Hinrichs C."/>
            <person name="Reinhardt R."/>
            <person name="Rabus R."/>
        </authorList>
    </citation>
    <scope>NUCLEOTIDE SEQUENCE</scope>
    <source>
        <strain evidence="2">5ac10</strain>
    </source>
</reference>
<keyword evidence="2" id="KW-0540">Nuclease</keyword>
<dbReference type="InterPro" id="IPR012337">
    <property type="entry name" value="RNaseH-like_sf"/>
</dbReference>
<dbReference type="InterPro" id="IPR036397">
    <property type="entry name" value="RNaseH_sf"/>
</dbReference>
<organism evidence="2 3">
    <name type="scientific">Desulfonema limicola</name>
    <dbReference type="NCBI Taxonomy" id="45656"/>
    <lineage>
        <taxon>Bacteria</taxon>
        <taxon>Pseudomonadati</taxon>
        <taxon>Thermodesulfobacteriota</taxon>
        <taxon>Desulfobacteria</taxon>
        <taxon>Desulfobacterales</taxon>
        <taxon>Desulfococcaceae</taxon>
        <taxon>Desulfonema</taxon>
    </lineage>
</organism>
<protein>
    <submittedName>
        <fullName evidence="2">Exonuclease</fullName>
    </submittedName>
</protein>
<dbReference type="SMART" id="SM00479">
    <property type="entry name" value="EXOIII"/>
    <property type="match status" value="1"/>
</dbReference>
<dbReference type="GO" id="GO:0008408">
    <property type="term" value="F:3'-5' exonuclease activity"/>
    <property type="evidence" value="ECO:0007669"/>
    <property type="project" value="TreeGrafter"/>
</dbReference>
<keyword evidence="2" id="KW-0269">Exonuclease</keyword>
<dbReference type="GO" id="GO:0006259">
    <property type="term" value="P:DNA metabolic process"/>
    <property type="evidence" value="ECO:0007669"/>
    <property type="project" value="UniProtKB-ARBA"/>
</dbReference>
<accession>A0A975BAQ9</accession>
<sequence length="168" mass="18653">MSGETFVAIDFETADRRRDSACAVALVRAESGSIIYKNSFLIQPPRKSFEFTYLHGITWNMVADKPLFGDLWPDLEPIFDKADFIAAHNAPFDKSVLDACCYNSGLTPPDIPFKCTVVMARQRWGLHPAKLNNVCDYLKIPLNHHDALSDAIACAKIVLAARNGKPAK</sequence>
<dbReference type="SUPFAM" id="SSF53098">
    <property type="entry name" value="Ribonuclease H-like"/>
    <property type="match status" value="1"/>
</dbReference>
<dbReference type="GO" id="GO:0005829">
    <property type="term" value="C:cytosol"/>
    <property type="evidence" value="ECO:0007669"/>
    <property type="project" value="TreeGrafter"/>
</dbReference>
<dbReference type="Proteomes" id="UP000663720">
    <property type="component" value="Chromosome"/>
</dbReference>
<dbReference type="CDD" id="cd06130">
    <property type="entry name" value="DNA_pol_III_epsilon_like"/>
    <property type="match status" value="1"/>
</dbReference>
<evidence type="ECO:0000313" key="3">
    <source>
        <dbReference type="Proteomes" id="UP000663720"/>
    </source>
</evidence>
<dbReference type="KEGG" id="dli:dnl_41380"/>
<dbReference type="PANTHER" id="PTHR30231:SF42">
    <property type="entry name" value="EXONUCLEASE"/>
    <property type="match status" value="1"/>
</dbReference>
<proteinExistence type="predicted"/>
<dbReference type="Gene3D" id="3.30.420.10">
    <property type="entry name" value="Ribonuclease H-like superfamily/Ribonuclease H"/>
    <property type="match status" value="1"/>
</dbReference>
<dbReference type="InterPro" id="IPR013520">
    <property type="entry name" value="Ribonucl_H"/>
</dbReference>